<evidence type="ECO:0000313" key="2">
    <source>
        <dbReference type="Proteomes" id="UP000078492"/>
    </source>
</evidence>
<name>A0A151J063_9HYME</name>
<keyword evidence="2" id="KW-1185">Reference proteome</keyword>
<dbReference type="STRING" id="471704.A0A151J063"/>
<accession>A0A151J063</accession>
<proteinExistence type="predicted"/>
<dbReference type="AlphaFoldDB" id="A0A151J063"/>
<gene>
    <name evidence="1" type="ORF">ALC57_12906</name>
</gene>
<organism evidence="1 2">
    <name type="scientific">Trachymyrmex cornetzi</name>
    <dbReference type="NCBI Taxonomy" id="471704"/>
    <lineage>
        <taxon>Eukaryota</taxon>
        <taxon>Metazoa</taxon>
        <taxon>Ecdysozoa</taxon>
        <taxon>Arthropoda</taxon>
        <taxon>Hexapoda</taxon>
        <taxon>Insecta</taxon>
        <taxon>Pterygota</taxon>
        <taxon>Neoptera</taxon>
        <taxon>Endopterygota</taxon>
        <taxon>Hymenoptera</taxon>
        <taxon>Apocrita</taxon>
        <taxon>Aculeata</taxon>
        <taxon>Formicoidea</taxon>
        <taxon>Formicidae</taxon>
        <taxon>Myrmicinae</taxon>
        <taxon>Trachymyrmex</taxon>
    </lineage>
</organism>
<dbReference type="Proteomes" id="UP000078492">
    <property type="component" value="Unassembled WGS sequence"/>
</dbReference>
<reference evidence="1 2" key="1">
    <citation type="submission" date="2015-09" db="EMBL/GenBank/DDBJ databases">
        <title>Trachymyrmex cornetzi WGS genome.</title>
        <authorList>
            <person name="Nygaard S."/>
            <person name="Hu H."/>
            <person name="Boomsma J."/>
            <person name="Zhang G."/>
        </authorList>
    </citation>
    <scope>NUCLEOTIDE SEQUENCE [LARGE SCALE GENOMIC DNA]</scope>
    <source>
        <strain evidence="1">Tcor2-1</strain>
        <tissue evidence="1">Whole body</tissue>
    </source>
</reference>
<sequence>MLVAQIDDDCILGVNFLKLLNLQNIFDPIFLKPTEMAIDLKCSRINSSDIPSNMAALFREGCQFLSTSEEEDFAGLLGNSTMYFQTMLREIVNWGNMLLISKILPLLNRYLVEFHTKEGGSKKNYKGNERSRCYRGIK</sequence>
<evidence type="ECO:0000313" key="1">
    <source>
        <dbReference type="EMBL" id="KYN14878.1"/>
    </source>
</evidence>
<protein>
    <submittedName>
        <fullName evidence="1">Uncharacterized protein</fullName>
    </submittedName>
</protein>
<dbReference type="EMBL" id="KQ980652">
    <property type="protein sequence ID" value="KYN14878.1"/>
    <property type="molecule type" value="Genomic_DNA"/>
</dbReference>